<dbReference type="EMBL" id="GBRH01275148">
    <property type="protein sequence ID" value="JAD22747.1"/>
    <property type="molecule type" value="Transcribed_RNA"/>
</dbReference>
<reference evidence="1" key="1">
    <citation type="submission" date="2014-09" db="EMBL/GenBank/DDBJ databases">
        <authorList>
            <person name="Magalhaes I.L.F."/>
            <person name="Oliveira U."/>
            <person name="Santos F.R."/>
            <person name="Vidigal T.H.D.A."/>
            <person name="Brescovit A.D."/>
            <person name="Santos A.J."/>
        </authorList>
    </citation>
    <scope>NUCLEOTIDE SEQUENCE</scope>
    <source>
        <tissue evidence="1">Shoot tissue taken approximately 20 cm above the soil surface</tissue>
    </source>
</reference>
<sequence>MMYEFFVVTSKSQKSSQFFQRSRLWPLDYCLYLSWVSGYSSDADYVPQILQRLLSKGTLLFRNSWCSCRIENTAYKC</sequence>
<accession>A0A0A8YJI2</accession>
<evidence type="ECO:0000313" key="1">
    <source>
        <dbReference type="EMBL" id="JAD22747.1"/>
    </source>
</evidence>
<proteinExistence type="predicted"/>
<organism evidence="1">
    <name type="scientific">Arundo donax</name>
    <name type="common">Giant reed</name>
    <name type="synonym">Donax arundinaceus</name>
    <dbReference type="NCBI Taxonomy" id="35708"/>
    <lineage>
        <taxon>Eukaryota</taxon>
        <taxon>Viridiplantae</taxon>
        <taxon>Streptophyta</taxon>
        <taxon>Embryophyta</taxon>
        <taxon>Tracheophyta</taxon>
        <taxon>Spermatophyta</taxon>
        <taxon>Magnoliopsida</taxon>
        <taxon>Liliopsida</taxon>
        <taxon>Poales</taxon>
        <taxon>Poaceae</taxon>
        <taxon>PACMAD clade</taxon>
        <taxon>Arundinoideae</taxon>
        <taxon>Arundineae</taxon>
        <taxon>Arundo</taxon>
    </lineage>
</organism>
<dbReference type="AlphaFoldDB" id="A0A0A8YJI2"/>
<protein>
    <submittedName>
        <fullName evidence="1">Uncharacterized protein</fullName>
    </submittedName>
</protein>
<reference evidence="1" key="2">
    <citation type="journal article" date="2015" name="Data Brief">
        <title>Shoot transcriptome of the giant reed, Arundo donax.</title>
        <authorList>
            <person name="Barrero R.A."/>
            <person name="Guerrero F.D."/>
            <person name="Moolhuijzen P."/>
            <person name="Goolsby J.A."/>
            <person name="Tidwell J."/>
            <person name="Bellgard S.E."/>
            <person name="Bellgard M.I."/>
        </authorList>
    </citation>
    <scope>NUCLEOTIDE SEQUENCE</scope>
    <source>
        <tissue evidence="1">Shoot tissue taken approximately 20 cm above the soil surface</tissue>
    </source>
</reference>
<name>A0A0A8YJI2_ARUDO</name>